<dbReference type="FunFam" id="3.40.30.10:FF:000013">
    <property type="entry name" value="Blast:Protein SCO1 homolog, mitochondrial"/>
    <property type="match status" value="1"/>
</dbReference>
<evidence type="ECO:0000313" key="6">
    <source>
        <dbReference type="EMBL" id="TDH63833.1"/>
    </source>
</evidence>
<evidence type="ECO:0000256" key="3">
    <source>
        <dbReference type="PIRSR" id="PIRSR603782-1"/>
    </source>
</evidence>
<sequence>MLRTIRLLAILLVALLGGVWAYAWVTRAPGEGLGEAFAARLGLIFGGQMPVPGAGGVQLPQGLALGGSFSLVNQAGQPVTERDYAGRWMLVYFGYSFCPDVCPTELGTMAAALDALGRAGEAVTPVFITVDPQRDTPAALADYVSRFHPRLQGLTGTPEQIAEVARRYRVYYARAQRPDMTDYLMDHSSFIYLVDPGGRVRSLYRPDLRPEDIAAAVAAQIKVRPD</sequence>
<comment type="caution">
    <text evidence="6">The sequence shown here is derived from an EMBL/GenBank/DDBJ whole genome shotgun (WGS) entry which is preliminary data.</text>
</comment>
<dbReference type="CDD" id="cd02968">
    <property type="entry name" value="SCO"/>
    <property type="match status" value="1"/>
</dbReference>
<dbReference type="EMBL" id="SMSJ01000004">
    <property type="protein sequence ID" value="TDH63833.1"/>
    <property type="molecule type" value="Genomic_DNA"/>
</dbReference>
<dbReference type="Proteomes" id="UP000295096">
    <property type="component" value="Unassembled WGS sequence"/>
</dbReference>
<feature type="disulfide bond" description="Redox-active" evidence="4">
    <location>
        <begin position="98"/>
        <end position="102"/>
    </location>
</feature>
<evidence type="ECO:0000256" key="2">
    <source>
        <dbReference type="ARBA" id="ARBA00023008"/>
    </source>
</evidence>
<proteinExistence type="inferred from homology"/>
<accession>A0A4R5QL47</accession>
<feature type="binding site" evidence="3">
    <location>
        <position position="98"/>
    </location>
    <ligand>
        <name>Cu cation</name>
        <dbReference type="ChEBI" id="CHEBI:23378"/>
    </ligand>
</feature>
<dbReference type="InterPro" id="IPR036249">
    <property type="entry name" value="Thioredoxin-like_sf"/>
</dbReference>
<comment type="similarity">
    <text evidence="1">Belongs to the SCO1/2 family.</text>
</comment>
<dbReference type="PANTHER" id="PTHR12151:SF25">
    <property type="entry name" value="LINALOOL DEHYDRATASE_ISOMERASE DOMAIN-CONTAINING PROTEIN"/>
    <property type="match status" value="1"/>
</dbReference>
<keyword evidence="4" id="KW-1015">Disulfide bond</keyword>
<dbReference type="SUPFAM" id="SSF52833">
    <property type="entry name" value="Thioredoxin-like"/>
    <property type="match status" value="1"/>
</dbReference>
<dbReference type="RefSeq" id="WP_133287627.1">
    <property type="nucleotide sequence ID" value="NZ_SMSJ01000004.1"/>
</dbReference>
<dbReference type="InterPro" id="IPR013766">
    <property type="entry name" value="Thioredoxin_domain"/>
</dbReference>
<dbReference type="AlphaFoldDB" id="A0A4R5QL47"/>
<feature type="binding site" evidence="3">
    <location>
        <position position="187"/>
    </location>
    <ligand>
        <name>Cu cation</name>
        <dbReference type="ChEBI" id="CHEBI:23378"/>
    </ligand>
</feature>
<evidence type="ECO:0000256" key="4">
    <source>
        <dbReference type="PIRSR" id="PIRSR603782-2"/>
    </source>
</evidence>
<keyword evidence="3" id="KW-0479">Metal-binding</keyword>
<dbReference type="PROSITE" id="PS51352">
    <property type="entry name" value="THIOREDOXIN_2"/>
    <property type="match status" value="1"/>
</dbReference>
<evidence type="ECO:0000259" key="5">
    <source>
        <dbReference type="PROSITE" id="PS51352"/>
    </source>
</evidence>
<dbReference type="GO" id="GO:0046872">
    <property type="term" value="F:metal ion binding"/>
    <property type="evidence" value="ECO:0007669"/>
    <property type="project" value="UniProtKB-KW"/>
</dbReference>
<protein>
    <submittedName>
        <fullName evidence="6">SCO family protein</fullName>
    </submittedName>
</protein>
<feature type="domain" description="Thioredoxin" evidence="5">
    <location>
        <begin position="60"/>
        <end position="222"/>
    </location>
</feature>
<keyword evidence="2 3" id="KW-0186">Copper</keyword>
<dbReference type="Gene3D" id="3.40.30.10">
    <property type="entry name" value="Glutaredoxin"/>
    <property type="match status" value="1"/>
</dbReference>
<evidence type="ECO:0000256" key="1">
    <source>
        <dbReference type="ARBA" id="ARBA00010996"/>
    </source>
</evidence>
<evidence type="ECO:0000313" key="7">
    <source>
        <dbReference type="Proteomes" id="UP000295096"/>
    </source>
</evidence>
<name>A0A4R5QL47_9PROT</name>
<organism evidence="6 7">
    <name type="scientific">Dankookia rubra</name>
    <dbReference type="NCBI Taxonomy" id="1442381"/>
    <lineage>
        <taxon>Bacteria</taxon>
        <taxon>Pseudomonadati</taxon>
        <taxon>Pseudomonadota</taxon>
        <taxon>Alphaproteobacteria</taxon>
        <taxon>Acetobacterales</taxon>
        <taxon>Roseomonadaceae</taxon>
        <taxon>Dankookia</taxon>
    </lineage>
</organism>
<keyword evidence="7" id="KW-1185">Reference proteome</keyword>
<gene>
    <name evidence="6" type="ORF">E2C06_05780</name>
</gene>
<dbReference type="Pfam" id="PF02630">
    <property type="entry name" value="SCO1-SenC"/>
    <property type="match status" value="1"/>
</dbReference>
<dbReference type="InterPro" id="IPR003782">
    <property type="entry name" value="SCO1/SenC"/>
</dbReference>
<dbReference type="OrthoDB" id="9790194at2"/>
<dbReference type="PANTHER" id="PTHR12151">
    <property type="entry name" value="ELECTRON TRANSPORT PROTIN SCO1/SENC FAMILY MEMBER"/>
    <property type="match status" value="1"/>
</dbReference>
<reference evidence="6 7" key="1">
    <citation type="journal article" date="2016" name="J. Microbiol.">
        <title>Dankookia rubra gen. nov., sp. nov., an alphaproteobacterium isolated from sediment of a shallow stream.</title>
        <authorList>
            <person name="Kim W.H."/>
            <person name="Kim D.H."/>
            <person name="Kang K."/>
            <person name="Ahn T.Y."/>
        </authorList>
    </citation>
    <scope>NUCLEOTIDE SEQUENCE [LARGE SCALE GENOMIC DNA]</scope>
    <source>
        <strain evidence="6 7">JCM30602</strain>
    </source>
</reference>
<feature type="binding site" evidence="3">
    <location>
        <position position="102"/>
    </location>
    <ligand>
        <name>Cu cation</name>
        <dbReference type="ChEBI" id="CHEBI:23378"/>
    </ligand>
</feature>